<dbReference type="PROSITE" id="PS50977">
    <property type="entry name" value="HTH_TETR_2"/>
    <property type="match status" value="1"/>
</dbReference>
<proteinExistence type="predicted"/>
<dbReference type="RefSeq" id="WP_093072990.1">
    <property type="nucleotide sequence ID" value="NZ_FOGV01000013.1"/>
</dbReference>
<dbReference type="GO" id="GO:0003677">
    <property type="term" value="F:DNA binding"/>
    <property type="evidence" value="ECO:0007669"/>
    <property type="project" value="UniProtKB-UniRule"/>
</dbReference>
<feature type="DNA-binding region" description="H-T-H motif" evidence="3">
    <location>
        <begin position="32"/>
        <end position="51"/>
    </location>
</feature>
<dbReference type="AlphaFoldDB" id="A0A1H9U8G3"/>
<comment type="caution">
    <text evidence="5">The sequence shown here is derived from an EMBL/GenBank/DDBJ whole genome shotgun (WGS) entry which is preliminary data.</text>
</comment>
<dbReference type="PANTHER" id="PTHR43479:SF7">
    <property type="entry name" value="TETR-FAMILY TRANSCRIPTIONAL REGULATOR"/>
    <property type="match status" value="1"/>
</dbReference>
<sequence>MTAEDRRVRKSKHLLKQSLVTCLKTKPLDRITVSELVRSADLNRSTFYQHFTNLDELYDELVRDTMNELIRSYREPYLTSRRFDISELTASSVRIFEHVYEYGDFYSVIIDTPAFTDFRSQITELIRGLISDELLSEPPKNLDANMYAGYHAHAITGLITDWVDAGFDRTPDYMNEQLLTIIQYRPAITNVTLPAERET</sequence>
<dbReference type="InterPro" id="IPR009057">
    <property type="entry name" value="Homeodomain-like_sf"/>
</dbReference>
<dbReference type="Gene3D" id="1.10.357.10">
    <property type="entry name" value="Tetracycline Repressor, domain 2"/>
    <property type="match status" value="1"/>
</dbReference>
<dbReference type="OrthoDB" id="9810250at2"/>
<gene>
    <name evidence="5" type="ORF">SAMN05444126_11329</name>
</gene>
<evidence type="ECO:0000313" key="5">
    <source>
        <dbReference type="EMBL" id="SES05746.1"/>
    </source>
</evidence>
<dbReference type="SUPFAM" id="SSF46689">
    <property type="entry name" value="Homeodomain-like"/>
    <property type="match status" value="1"/>
</dbReference>
<dbReference type="Pfam" id="PF14278">
    <property type="entry name" value="TetR_C_8"/>
    <property type="match status" value="1"/>
</dbReference>
<evidence type="ECO:0000313" key="6">
    <source>
        <dbReference type="Proteomes" id="UP000199318"/>
    </source>
</evidence>
<dbReference type="EMBL" id="FOGV01000013">
    <property type="protein sequence ID" value="SES05746.1"/>
    <property type="molecule type" value="Genomic_DNA"/>
</dbReference>
<dbReference type="Proteomes" id="UP000199318">
    <property type="component" value="Unassembled WGS sequence"/>
</dbReference>
<evidence type="ECO:0000256" key="3">
    <source>
        <dbReference type="PROSITE-ProRule" id="PRU00335"/>
    </source>
</evidence>
<feature type="domain" description="HTH tetR-type" evidence="4">
    <location>
        <begin position="9"/>
        <end position="69"/>
    </location>
</feature>
<organism evidence="5 6">
    <name type="scientific">Salisediminibacterium halotolerans</name>
    <dbReference type="NCBI Taxonomy" id="517425"/>
    <lineage>
        <taxon>Bacteria</taxon>
        <taxon>Bacillati</taxon>
        <taxon>Bacillota</taxon>
        <taxon>Bacilli</taxon>
        <taxon>Bacillales</taxon>
        <taxon>Bacillaceae</taxon>
        <taxon>Salisediminibacterium</taxon>
    </lineage>
</organism>
<evidence type="ECO:0000256" key="2">
    <source>
        <dbReference type="ARBA" id="ARBA00023125"/>
    </source>
</evidence>
<evidence type="ECO:0000259" key="4">
    <source>
        <dbReference type="PROSITE" id="PS50977"/>
    </source>
</evidence>
<name>A0A1H9U8G3_9BACI</name>
<evidence type="ECO:0000256" key="1">
    <source>
        <dbReference type="ARBA" id="ARBA00022491"/>
    </source>
</evidence>
<dbReference type="Pfam" id="PF00440">
    <property type="entry name" value="TetR_N"/>
    <property type="match status" value="1"/>
</dbReference>
<keyword evidence="6" id="KW-1185">Reference proteome</keyword>
<dbReference type="InterPro" id="IPR001647">
    <property type="entry name" value="HTH_TetR"/>
</dbReference>
<dbReference type="PANTHER" id="PTHR43479">
    <property type="entry name" value="ACREF/ENVCD OPERON REPRESSOR-RELATED"/>
    <property type="match status" value="1"/>
</dbReference>
<keyword evidence="1" id="KW-0678">Repressor</keyword>
<dbReference type="InterPro" id="IPR039532">
    <property type="entry name" value="TetR_C_Firmicutes"/>
</dbReference>
<accession>A0A1H9U8G3</accession>
<dbReference type="STRING" id="1464123.SAMN05444126_11329"/>
<reference evidence="6" key="1">
    <citation type="submission" date="2016-10" db="EMBL/GenBank/DDBJ databases">
        <authorList>
            <person name="de Groot N.N."/>
        </authorList>
    </citation>
    <scope>NUCLEOTIDE SEQUENCE [LARGE SCALE GENOMIC DNA]</scope>
    <source>
        <strain evidence="6">10nlg</strain>
    </source>
</reference>
<keyword evidence="2 3" id="KW-0238">DNA-binding</keyword>
<protein>
    <submittedName>
        <fullName evidence="5">DNA-binding transcriptional regulator, AcrR family</fullName>
    </submittedName>
</protein>
<dbReference type="InterPro" id="IPR050624">
    <property type="entry name" value="HTH-type_Tx_Regulator"/>
</dbReference>